<dbReference type="InterPro" id="IPR051068">
    <property type="entry name" value="MFS_Domain-Containing_Protein"/>
</dbReference>
<dbReference type="Pfam" id="PF07690">
    <property type="entry name" value="MFS_1"/>
    <property type="match status" value="1"/>
</dbReference>
<reference evidence="7 8" key="1">
    <citation type="journal article" date="2020" name="Cell">
        <title>Large-Scale Comparative Analyses of Tick Genomes Elucidate Their Genetic Diversity and Vector Capacities.</title>
        <authorList>
            <consortium name="Tick Genome and Microbiome Consortium (TIGMIC)"/>
            <person name="Jia N."/>
            <person name="Wang J."/>
            <person name="Shi W."/>
            <person name="Du L."/>
            <person name="Sun Y."/>
            <person name="Zhan W."/>
            <person name="Jiang J.F."/>
            <person name="Wang Q."/>
            <person name="Zhang B."/>
            <person name="Ji P."/>
            <person name="Bell-Sakyi L."/>
            <person name="Cui X.M."/>
            <person name="Yuan T.T."/>
            <person name="Jiang B.G."/>
            <person name="Yang W.F."/>
            <person name="Lam T.T."/>
            <person name="Chang Q.C."/>
            <person name="Ding S.J."/>
            <person name="Wang X.J."/>
            <person name="Zhu J.G."/>
            <person name="Ruan X.D."/>
            <person name="Zhao L."/>
            <person name="Wei J.T."/>
            <person name="Ye R.Z."/>
            <person name="Que T.C."/>
            <person name="Du C.H."/>
            <person name="Zhou Y.H."/>
            <person name="Cheng J.X."/>
            <person name="Dai P.F."/>
            <person name="Guo W.B."/>
            <person name="Han X.H."/>
            <person name="Huang E.J."/>
            <person name="Li L.F."/>
            <person name="Wei W."/>
            <person name="Gao Y.C."/>
            <person name="Liu J.Z."/>
            <person name="Shao H.Z."/>
            <person name="Wang X."/>
            <person name="Wang C.C."/>
            <person name="Yang T.C."/>
            <person name="Huo Q.B."/>
            <person name="Li W."/>
            <person name="Chen H.Y."/>
            <person name="Chen S.E."/>
            <person name="Zhou L.G."/>
            <person name="Ni X.B."/>
            <person name="Tian J.H."/>
            <person name="Sheng Y."/>
            <person name="Liu T."/>
            <person name="Pan Y.S."/>
            <person name="Xia L.Y."/>
            <person name="Li J."/>
            <person name="Zhao F."/>
            <person name="Cao W.C."/>
        </authorList>
    </citation>
    <scope>NUCLEOTIDE SEQUENCE [LARGE SCALE GENOMIC DNA]</scope>
    <source>
        <strain evidence="7">HaeL-2018</strain>
    </source>
</reference>
<dbReference type="InterPro" id="IPR011701">
    <property type="entry name" value="MFS"/>
</dbReference>
<dbReference type="OMA" id="IFLRLCN"/>
<feature type="transmembrane region" description="Helical" evidence="6">
    <location>
        <begin position="144"/>
        <end position="165"/>
    </location>
</feature>
<keyword evidence="8" id="KW-1185">Reference proteome</keyword>
<sequence length="547" mass="59480">MNLRTKRRITLCAACCFFTIFGIEYALIFPSLWTHLSDRLKSPDFVIAVVISAYSMTGIFVTPFVGVWADGTRNVRSVLLVVNVGEIVGSLLYFVGTAQCIAKGTAPWLLFVGRLLTGLGTGTAAVIMADAARSTAEKDRTPTFALLAVFREIGVVVGSSLNLGFEQLSPSFPLDGFSGPVVAFFVAYFNMAQLLHRQRLEDTLQCSYLEASMGNVSESVAPSPLPQRHDFLPSLSDEGRAPTLAVASHYRPSPTFQAPLMRSMNSDLAKMHRNPLQLSLDEGDLFSDAMIETAERFILSSESQNPGGGTLRSVASGGPRKQFIREDTVVLLAIALLVAYCQTALQASLGPLARKYPGYKESHGIIIYLMCGVEVLIVFAGIHILSRQLSDRFFLLVGLVFTCAGAFLWLGYSFIPDLGKWEIKSLPLFVLATAVDLFGMPMLTVCTGSLLSKVTSGRRQALMLSLYMGVTQLGCTLGHVWTTNDSLHHERVFFGVPCGLSILFTMLFLASFPQLGREDLRNESGTTETEEVDTSSKTGLTTTSAAH</sequence>
<evidence type="ECO:0000256" key="1">
    <source>
        <dbReference type="ARBA" id="ARBA00004141"/>
    </source>
</evidence>
<feature type="transmembrane region" description="Helical" evidence="6">
    <location>
        <begin position="78"/>
        <end position="96"/>
    </location>
</feature>
<comment type="caution">
    <text evidence="7">The sequence shown here is derived from an EMBL/GenBank/DDBJ whole genome shotgun (WGS) entry which is preliminary data.</text>
</comment>
<dbReference type="PANTHER" id="PTHR23510">
    <property type="entry name" value="INNER MEMBRANE TRANSPORT PROTEIN YAJR"/>
    <property type="match status" value="1"/>
</dbReference>
<feature type="transmembrane region" description="Helical" evidence="6">
    <location>
        <begin position="365"/>
        <end position="386"/>
    </location>
</feature>
<evidence type="ECO:0000256" key="5">
    <source>
        <dbReference type="SAM" id="MobiDB-lite"/>
    </source>
</evidence>
<evidence type="ECO:0000313" key="8">
    <source>
        <dbReference type="Proteomes" id="UP000821853"/>
    </source>
</evidence>
<keyword evidence="4 6" id="KW-0472">Membrane</keyword>
<feature type="transmembrane region" description="Helical" evidence="6">
    <location>
        <begin position="177"/>
        <end position="195"/>
    </location>
</feature>
<name>A0A9J6GN89_HAELO</name>
<dbReference type="EMBL" id="JABSTR010000008">
    <property type="protein sequence ID" value="KAH9376746.1"/>
    <property type="molecule type" value="Genomic_DNA"/>
</dbReference>
<protein>
    <submittedName>
        <fullName evidence="7">Uncharacterized protein</fullName>
    </submittedName>
</protein>
<gene>
    <name evidence="7" type="ORF">HPB48_010958</name>
</gene>
<feature type="transmembrane region" description="Helical" evidence="6">
    <location>
        <begin position="393"/>
        <end position="415"/>
    </location>
</feature>
<dbReference type="InterPro" id="IPR036259">
    <property type="entry name" value="MFS_trans_sf"/>
</dbReference>
<dbReference type="VEuPathDB" id="VectorBase:HLOH_040068"/>
<organism evidence="7 8">
    <name type="scientific">Haemaphysalis longicornis</name>
    <name type="common">Bush tick</name>
    <dbReference type="NCBI Taxonomy" id="44386"/>
    <lineage>
        <taxon>Eukaryota</taxon>
        <taxon>Metazoa</taxon>
        <taxon>Ecdysozoa</taxon>
        <taxon>Arthropoda</taxon>
        <taxon>Chelicerata</taxon>
        <taxon>Arachnida</taxon>
        <taxon>Acari</taxon>
        <taxon>Parasitiformes</taxon>
        <taxon>Ixodida</taxon>
        <taxon>Ixodoidea</taxon>
        <taxon>Ixodidae</taxon>
        <taxon>Haemaphysalinae</taxon>
        <taxon>Haemaphysalis</taxon>
    </lineage>
</organism>
<feature type="transmembrane region" description="Helical" evidence="6">
    <location>
        <begin position="108"/>
        <end position="132"/>
    </location>
</feature>
<evidence type="ECO:0000256" key="3">
    <source>
        <dbReference type="ARBA" id="ARBA00022989"/>
    </source>
</evidence>
<evidence type="ECO:0000256" key="2">
    <source>
        <dbReference type="ARBA" id="ARBA00022692"/>
    </source>
</evidence>
<keyword evidence="2 6" id="KW-0812">Transmembrane</keyword>
<dbReference type="Proteomes" id="UP000821853">
    <property type="component" value="Unassembled WGS sequence"/>
</dbReference>
<feature type="region of interest" description="Disordered" evidence="5">
    <location>
        <begin position="522"/>
        <end position="547"/>
    </location>
</feature>
<evidence type="ECO:0000313" key="7">
    <source>
        <dbReference type="EMBL" id="KAH9376746.1"/>
    </source>
</evidence>
<keyword evidence="3 6" id="KW-1133">Transmembrane helix</keyword>
<feature type="compositionally biased region" description="Polar residues" evidence="5">
    <location>
        <begin position="535"/>
        <end position="547"/>
    </location>
</feature>
<dbReference type="OrthoDB" id="6494028at2759"/>
<feature type="transmembrane region" description="Helical" evidence="6">
    <location>
        <begin position="462"/>
        <end position="481"/>
    </location>
</feature>
<comment type="subcellular location">
    <subcellularLocation>
        <location evidence="1">Membrane</location>
        <topology evidence="1">Multi-pass membrane protein</topology>
    </subcellularLocation>
</comment>
<feature type="transmembrane region" description="Helical" evidence="6">
    <location>
        <begin position="493"/>
        <end position="512"/>
    </location>
</feature>
<accession>A0A9J6GN89</accession>
<dbReference type="PANTHER" id="PTHR23510:SF16">
    <property type="entry name" value="MAJOR FACILITATOR SUPERFAMILY (MFS) PROFILE DOMAIN-CONTAINING PROTEIN"/>
    <property type="match status" value="1"/>
</dbReference>
<evidence type="ECO:0000256" key="4">
    <source>
        <dbReference type="ARBA" id="ARBA00023136"/>
    </source>
</evidence>
<dbReference type="GO" id="GO:0016020">
    <property type="term" value="C:membrane"/>
    <property type="evidence" value="ECO:0007669"/>
    <property type="project" value="UniProtKB-SubCell"/>
</dbReference>
<dbReference type="GO" id="GO:0022857">
    <property type="term" value="F:transmembrane transporter activity"/>
    <property type="evidence" value="ECO:0007669"/>
    <property type="project" value="InterPro"/>
</dbReference>
<evidence type="ECO:0000256" key="6">
    <source>
        <dbReference type="SAM" id="Phobius"/>
    </source>
</evidence>
<proteinExistence type="predicted"/>
<feature type="transmembrane region" description="Helical" evidence="6">
    <location>
        <begin position="328"/>
        <end position="345"/>
    </location>
</feature>
<feature type="transmembrane region" description="Helical" evidence="6">
    <location>
        <begin position="427"/>
        <end position="450"/>
    </location>
</feature>
<dbReference type="AlphaFoldDB" id="A0A9J6GN89"/>
<dbReference type="Gene3D" id="1.20.1250.20">
    <property type="entry name" value="MFS general substrate transporter like domains"/>
    <property type="match status" value="2"/>
</dbReference>
<feature type="transmembrane region" description="Helical" evidence="6">
    <location>
        <begin position="45"/>
        <end position="66"/>
    </location>
</feature>
<dbReference type="SUPFAM" id="SSF103473">
    <property type="entry name" value="MFS general substrate transporter"/>
    <property type="match status" value="1"/>
</dbReference>